<protein>
    <recommendedName>
        <fullName evidence="2">alpha-L-rhamnosidase</fullName>
        <ecNumber evidence="2">3.2.1.40</ecNumber>
    </recommendedName>
</protein>
<evidence type="ECO:0000259" key="8">
    <source>
        <dbReference type="Pfam" id="PF17390"/>
    </source>
</evidence>
<dbReference type="InterPro" id="IPR035396">
    <property type="entry name" value="Bac_rhamnosid6H"/>
</dbReference>
<feature type="domain" description="Alpha-L-rhamnosidase six-hairpin glycosidase" evidence="7">
    <location>
        <begin position="651"/>
        <end position="991"/>
    </location>
</feature>
<dbReference type="AlphaFoldDB" id="A0A1I2H7E9"/>
<dbReference type="Pfam" id="PF17389">
    <property type="entry name" value="Bac_rhamnosid6H"/>
    <property type="match status" value="1"/>
</dbReference>
<evidence type="ECO:0000256" key="1">
    <source>
        <dbReference type="ARBA" id="ARBA00001445"/>
    </source>
</evidence>
<feature type="domain" description="Alpha-L-rhamnosidase concanavalin-like" evidence="5">
    <location>
        <begin position="545"/>
        <end position="642"/>
    </location>
</feature>
<evidence type="ECO:0000256" key="4">
    <source>
        <dbReference type="SAM" id="MobiDB-lite"/>
    </source>
</evidence>
<sequence length="1099" mass="118617">MGTTPEQPRSPFSRREFVAIAVGTGVAVTGLPLVPAQAASTAASGPPRPTTLTVESADGPLGIDVTAPRLGWQLDAGGRRGLRQRSYRVLVASSTESLARDRADVWDSGQVTSADSVGVVYAGPPLRSRTRYVWKVRVWDQDGRASQWSAPSLWETGLLSPDDWTGRWIGNATSPLLTFEGAHWIWYPEGDPTQSLPPMVRSFRLHFDVPADRHVTRARVVMTADDSFVLYANGQEAGGTPEGALWYDGQVIDVTSALTTGGNTLAVAATNALDTNGNPSPAGLLGRLIVEFDSGDPLIVPTGAAWRAAQDQPAGWQQPGFDDSGWPAARETAAYGSGPWGHGVSLPPAPAPLLRRDFTVTKPVRQARLYAAGVGYHELEINGRKVGDSVLDPAPTDYDKRVLYVTHDVTQHLRRGRNAIGAELGRGFFGLRTVTAWDWTNAPWNGDPRLRLQLEIGYADGTHDIVATDDGWRTTDGPTRSDSIYAGETYDARQAQPGWSKPGFEDTAWSAATAMSAPAGRLVAQPLQPIRIKETFSPVAVTEPQPGVRVFDLGRTLGGWAALRVSGPRGTRVTLKYAQQLTADGTVDLSQGYVSGGRFQQDEYVLSGDGVETWHARFSHKSFRYVQVTGLPGAPRKDTLRGQEVRSDLATTGGFSSSSDLYARIHAMVGRSLGHHLLGIPAVDVMYEKIGWTADAQLNVPSMTFNYDTRRFLAKWLDDLADSQLDSGTIPVIAPTGGWGDDWQAPEWKAAYPIVMWELYRRFGDLRALSDHYAGVLRYVDWEYGNRDAEGLATSGLGDWLSPGGYTQPPEDTRLTATAYLHRGLSILADAAGILGRSADAARLQKQADGLRDLFNTTFLDRDRALYRTSKDPGYRQCSNAIALAFGLVPDDLRSRVADSLAADVHAHGDHLNTGAVGTAVLLPVLTATGHADVAHAAAGQRTFPSWGFWLANGADTLWETWELQQDGQGRPPSHDHYLFGSIDQWFYEQVGGITPGAPGYERITVQPSVAGPLDHAAAWVDTVRGRVAVSWRKHPKGLLTLTVDVPGNATADVHVPGADGRAVLEGGRPAEKASGVRALGGGVYRVGSGHYEFSVRTA</sequence>
<dbReference type="PANTHER" id="PTHR33307:SF6">
    <property type="entry name" value="ALPHA-RHAMNOSIDASE (EUROFUNG)-RELATED"/>
    <property type="match status" value="1"/>
</dbReference>
<accession>A0A1I2H7E9</accession>
<dbReference type="PANTHER" id="PTHR33307">
    <property type="entry name" value="ALPHA-RHAMNOSIDASE (EUROFUNG)"/>
    <property type="match status" value="1"/>
</dbReference>
<dbReference type="Pfam" id="PF17390">
    <property type="entry name" value="Bac_rhamnosid_C"/>
    <property type="match status" value="1"/>
</dbReference>
<dbReference type="InterPro" id="IPR008979">
    <property type="entry name" value="Galactose-bd-like_sf"/>
</dbReference>
<dbReference type="Pfam" id="PF08531">
    <property type="entry name" value="Bac_rhamnosid_N"/>
    <property type="match status" value="1"/>
</dbReference>
<evidence type="ECO:0000313" key="9">
    <source>
        <dbReference type="EMBL" id="SFF25508.1"/>
    </source>
</evidence>
<proteinExistence type="predicted"/>
<name>A0A1I2H7E9_9ACTN</name>
<evidence type="ECO:0000259" key="5">
    <source>
        <dbReference type="Pfam" id="PF05592"/>
    </source>
</evidence>
<organism evidence="9 10">
    <name type="scientific">Actinacidiphila alni</name>
    <dbReference type="NCBI Taxonomy" id="380248"/>
    <lineage>
        <taxon>Bacteria</taxon>
        <taxon>Bacillati</taxon>
        <taxon>Actinomycetota</taxon>
        <taxon>Actinomycetes</taxon>
        <taxon>Kitasatosporales</taxon>
        <taxon>Streptomycetaceae</taxon>
        <taxon>Actinacidiphila</taxon>
    </lineage>
</organism>
<dbReference type="SUPFAM" id="SSF49785">
    <property type="entry name" value="Galactose-binding domain-like"/>
    <property type="match status" value="1"/>
</dbReference>
<dbReference type="EC" id="3.2.1.40" evidence="2"/>
<dbReference type="InterPro" id="IPR008902">
    <property type="entry name" value="Rhamnosid_concanavalin"/>
</dbReference>
<reference evidence="10" key="1">
    <citation type="submission" date="2016-10" db="EMBL/GenBank/DDBJ databases">
        <authorList>
            <person name="Varghese N."/>
            <person name="Submissions S."/>
        </authorList>
    </citation>
    <scope>NUCLEOTIDE SEQUENCE [LARGE SCALE GENOMIC DNA]</scope>
    <source>
        <strain evidence="10">CGMCC 4.3510</strain>
    </source>
</reference>
<evidence type="ECO:0000259" key="6">
    <source>
        <dbReference type="Pfam" id="PF08531"/>
    </source>
</evidence>
<dbReference type="InterPro" id="IPR013737">
    <property type="entry name" value="Bac_rhamnosid_N"/>
</dbReference>
<dbReference type="SUPFAM" id="SSF48208">
    <property type="entry name" value="Six-hairpin glycosidases"/>
    <property type="match status" value="1"/>
</dbReference>
<dbReference type="Gene3D" id="2.60.120.260">
    <property type="entry name" value="Galactose-binding domain-like"/>
    <property type="match status" value="3"/>
</dbReference>
<dbReference type="Gene3D" id="2.60.420.10">
    <property type="entry name" value="Maltose phosphorylase, domain 3"/>
    <property type="match status" value="1"/>
</dbReference>
<dbReference type="InterPro" id="IPR012341">
    <property type="entry name" value="6hp_glycosidase-like_sf"/>
</dbReference>
<dbReference type="PIRSF" id="PIRSF010631">
    <property type="entry name" value="A-rhamnsds"/>
    <property type="match status" value="1"/>
</dbReference>
<dbReference type="GO" id="GO:0005975">
    <property type="term" value="P:carbohydrate metabolic process"/>
    <property type="evidence" value="ECO:0007669"/>
    <property type="project" value="InterPro"/>
</dbReference>
<dbReference type="InterPro" id="IPR008928">
    <property type="entry name" value="6-hairpin_glycosidase_sf"/>
</dbReference>
<feature type="region of interest" description="Disordered" evidence="4">
    <location>
        <begin position="39"/>
        <end position="59"/>
    </location>
</feature>
<evidence type="ECO:0000256" key="3">
    <source>
        <dbReference type="ARBA" id="ARBA00022801"/>
    </source>
</evidence>
<dbReference type="EMBL" id="FONG01000010">
    <property type="protein sequence ID" value="SFF25508.1"/>
    <property type="molecule type" value="Genomic_DNA"/>
</dbReference>
<dbReference type="Proteomes" id="UP000199323">
    <property type="component" value="Unassembled WGS sequence"/>
</dbReference>
<dbReference type="Gene3D" id="1.50.10.10">
    <property type="match status" value="1"/>
</dbReference>
<feature type="domain" description="Bacterial alpha-L-rhamnosidase N-terminal" evidence="6">
    <location>
        <begin position="362"/>
        <end position="534"/>
    </location>
</feature>
<dbReference type="InterPro" id="IPR035398">
    <property type="entry name" value="Bac_rhamnosid_C"/>
</dbReference>
<feature type="domain" description="Alpha-L-rhamnosidase C-terminal" evidence="8">
    <location>
        <begin position="993"/>
        <end position="1063"/>
    </location>
</feature>
<comment type="catalytic activity">
    <reaction evidence="1">
        <text>Hydrolysis of terminal non-reducing alpha-L-rhamnose residues in alpha-L-rhamnosides.</text>
        <dbReference type="EC" id="3.2.1.40"/>
    </reaction>
</comment>
<dbReference type="STRING" id="380248.SAMN05216251_110131"/>
<dbReference type="Pfam" id="PF05592">
    <property type="entry name" value="Bac_rhamnosid"/>
    <property type="match status" value="1"/>
</dbReference>
<keyword evidence="10" id="KW-1185">Reference proteome</keyword>
<evidence type="ECO:0000259" key="7">
    <source>
        <dbReference type="Pfam" id="PF17389"/>
    </source>
</evidence>
<dbReference type="GO" id="GO:0030596">
    <property type="term" value="F:alpha-L-rhamnosidase activity"/>
    <property type="evidence" value="ECO:0007669"/>
    <property type="project" value="UniProtKB-EC"/>
</dbReference>
<dbReference type="InterPro" id="IPR006311">
    <property type="entry name" value="TAT_signal"/>
</dbReference>
<dbReference type="InterPro" id="IPR013783">
    <property type="entry name" value="Ig-like_fold"/>
</dbReference>
<gene>
    <name evidence="9" type="ORF">SAMN05216251_110131</name>
</gene>
<dbReference type="PROSITE" id="PS51318">
    <property type="entry name" value="TAT"/>
    <property type="match status" value="1"/>
</dbReference>
<evidence type="ECO:0000313" key="10">
    <source>
        <dbReference type="Proteomes" id="UP000199323"/>
    </source>
</evidence>
<evidence type="ECO:0000256" key="2">
    <source>
        <dbReference type="ARBA" id="ARBA00012652"/>
    </source>
</evidence>
<dbReference type="Gene3D" id="2.60.40.10">
    <property type="entry name" value="Immunoglobulins"/>
    <property type="match status" value="1"/>
</dbReference>
<dbReference type="Pfam" id="PF25788">
    <property type="entry name" value="Ig_Rha78A_N"/>
    <property type="match status" value="1"/>
</dbReference>
<dbReference type="OrthoDB" id="9761045at2"/>
<dbReference type="InterPro" id="IPR016007">
    <property type="entry name" value="Alpha_rhamnosid"/>
</dbReference>
<dbReference type="RefSeq" id="WP_093714716.1">
    <property type="nucleotide sequence ID" value="NZ_FONG01000010.1"/>
</dbReference>
<keyword evidence="3" id="KW-0378">Hydrolase</keyword>